<keyword evidence="2" id="KW-1185">Reference proteome</keyword>
<evidence type="ECO:0000313" key="1">
    <source>
        <dbReference type="EMBL" id="RDX69069.1"/>
    </source>
</evidence>
<protein>
    <submittedName>
        <fullName evidence="1">Uncharacterized protein</fullName>
    </submittedName>
</protein>
<dbReference type="EMBL" id="QJKJ01012277">
    <property type="protein sequence ID" value="RDX69069.1"/>
    <property type="molecule type" value="Genomic_DNA"/>
</dbReference>
<gene>
    <name evidence="1" type="ORF">CR513_51863</name>
</gene>
<evidence type="ECO:0000313" key="2">
    <source>
        <dbReference type="Proteomes" id="UP000257109"/>
    </source>
</evidence>
<comment type="caution">
    <text evidence="1">The sequence shown here is derived from an EMBL/GenBank/DDBJ whole genome shotgun (WGS) entry which is preliminary data.</text>
</comment>
<reference evidence="1" key="1">
    <citation type="submission" date="2018-05" db="EMBL/GenBank/DDBJ databases">
        <title>Draft genome of Mucuna pruriens seed.</title>
        <authorList>
            <person name="Nnadi N.E."/>
            <person name="Vos R."/>
            <person name="Hasami M.H."/>
            <person name="Devisetty U.K."/>
            <person name="Aguiy J.C."/>
        </authorList>
    </citation>
    <scope>NUCLEOTIDE SEQUENCE [LARGE SCALE GENOMIC DNA]</scope>
    <source>
        <strain evidence="1">JCA_2017</strain>
    </source>
</reference>
<feature type="non-terminal residue" evidence="1">
    <location>
        <position position="1"/>
    </location>
</feature>
<accession>A0A371ET06</accession>
<sequence>MIVGRRGIIPRTPKCEASSLGSQKKPWIPLRFETLDENLEDFNCRSLSMTMFIQGGETTCIKKMNGLVYGMYNLKLKRRQREIMLMKRVLSLNNLKKRAMVAMFNWLEEVQDVSFEEELGVDGDRDLGDDVMSILDVEI</sequence>
<name>A0A371ET06_MUCPR</name>
<dbReference type="Proteomes" id="UP000257109">
    <property type="component" value="Unassembled WGS sequence"/>
</dbReference>
<organism evidence="1 2">
    <name type="scientific">Mucuna pruriens</name>
    <name type="common">Velvet bean</name>
    <name type="synonym">Dolichos pruriens</name>
    <dbReference type="NCBI Taxonomy" id="157652"/>
    <lineage>
        <taxon>Eukaryota</taxon>
        <taxon>Viridiplantae</taxon>
        <taxon>Streptophyta</taxon>
        <taxon>Embryophyta</taxon>
        <taxon>Tracheophyta</taxon>
        <taxon>Spermatophyta</taxon>
        <taxon>Magnoliopsida</taxon>
        <taxon>eudicotyledons</taxon>
        <taxon>Gunneridae</taxon>
        <taxon>Pentapetalae</taxon>
        <taxon>rosids</taxon>
        <taxon>fabids</taxon>
        <taxon>Fabales</taxon>
        <taxon>Fabaceae</taxon>
        <taxon>Papilionoideae</taxon>
        <taxon>50 kb inversion clade</taxon>
        <taxon>NPAAA clade</taxon>
        <taxon>indigoferoid/millettioid clade</taxon>
        <taxon>Phaseoleae</taxon>
        <taxon>Mucuna</taxon>
    </lineage>
</organism>
<dbReference type="AlphaFoldDB" id="A0A371ET06"/>
<proteinExistence type="predicted"/>